<dbReference type="Proteomes" id="UP001239909">
    <property type="component" value="Unassembled WGS sequence"/>
</dbReference>
<dbReference type="InterPro" id="IPR050955">
    <property type="entry name" value="Plant_Biomass_Hydrol_Est"/>
</dbReference>
<feature type="signal peptide" evidence="3">
    <location>
        <begin position="1"/>
        <end position="38"/>
    </location>
</feature>
<name>A0ABQ6LFW6_9RHOB</name>
<sequence>MPDRIPTTPRPRGLPGRLAAGLLAAALGLALSAAPAAACGGPEVRCAVAGGEYLLLMPEGAAGPVPALLFLHGWGSSPEGALRRLSGGFRAAAEAGMAVILPEGVPRAGRRPKDWAVRDGRPHPRDDFAFLDTVMADAARRGVARGQVLLSGFSRGGSFVWDIACARPGFAAAYAPLAGAFWEPLPGGCAGPVALHHTHGWTDRVVPLEGRSFRGGAVVQGDVFASLKLMRETLGCAGRQPEEAGTGGRWQRRWLACRNGRLELWLHPGGHGAPPGWMETVIGWFQGLRRASAE</sequence>
<feature type="chain" id="PRO_5045042740" description="Polyhydroxybutyrate depolymerase" evidence="3">
    <location>
        <begin position="39"/>
        <end position="294"/>
    </location>
</feature>
<protein>
    <recommendedName>
        <fullName evidence="6">Polyhydroxybutyrate depolymerase</fullName>
    </recommendedName>
</protein>
<keyword evidence="5" id="KW-1185">Reference proteome</keyword>
<evidence type="ECO:0000256" key="3">
    <source>
        <dbReference type="SAM" id="SignalP"/>
    </source>
</evidence>
<evidence type="ECO:0000313" key="4">
    <source>
        <dbReference type="EMBL" id="GMG82216.1"/>
    </source>
</evidence>
<gene>
    <name evidence="4" type="ORF">LNKW23_14290</name>
</gene>
<dbReference type="PANTHER" id="PTHR43037:SF5">
    <property type="entry name" value="FERULOYL ESTERASE"/>
    <property type="match status" value="1"/>
</dbReference>
<dbReference type="PANTHER" id="PTHR43037">
    <property type="entry name" value="UNNAMED PRODUCT-RELATED"/>
    <property type="match status" value="1"/>
</dbReference>
<evidence type="ECO:0000256" key="2">
    <source>
        <dbReference type="ARBA" id="ARBA00022801"/>
    </source>
</evidence>
<evidence type="ECO:0008006" key="6">
    <source>
        <dbReference type="Google" id="ProtNLM"/>
    </source>
</evidence>
<evidence type="ECO:0000256" key="1">
    <source>
        <dbReference type="ARBA" id="ARBA00022729"/>
    </source>
</evidence>
<keyword evidence="1 3" id="KW-0732">Signal</keyword>
<dbReference type="SUPFAM" id="SSF53474">
    <property type="entry name" value="alpha/beta-Hydrolases"/>
    <property type="match status" value="1"/>
</dbReference>
<comment type="caution">
    <text evidence="4">The sequence shown here is derived from an EMBL/GenBank/DDBJ whole genome shotgun (WGS) entry which is preliminary data.</text>
</comment>
<keyword evidence="2" id="KW-0378">Hydrolase</keyword>
<reference evidence="4 5" key="1">
    <citation type="submission" date="2023-04" db="EMBL/GenBank/DDBJ databases">
        <title>Marinoamorphus aggregata gen. nov., sp. Nov., isolate from tissue of brittle star Ophioplocus japonicus.</title>
        <authorList>
            <person name="Kawano K."/>
            <person name="Sawayama S."/>
            <person name="Nakagawa S."/>
        </authorList>
    </citation>
    <scope>NUCLEOTIDE SEQUENCE [LARGE SCALE GENOMIC DNA]</scope>
    <source>
        <strain evidence="4 5">NKW23</strain>
    </source>
</reference>
<dbReference type="RefSeq" id="WP_285670971.1">
    <property type="nucleotide sequence ID" value="NZ_BSYI01000008.1"/>
</dbReference>
<dbReference type="EMBL" id="BSYI01000008">
    <property type="protein sequence ID" value="GMG82216.1"/>
    <property type="molecule type" value="Genomic_DNA"/>
</dbReference>
<proteinExistence type="predicted"/>
<organism evidence="4 5">
    <name type="scientific">Paralimibaculum aggregatum</name>
    <dbReference type="NCBI Taxonomy" id="3036245"/>
    <lineage>
        <taxon>Bacteria</taxon>
        <taxon>Pseudomonadati</taxon>
        <taxon>Pseudomonadota</taxon>
        <taxon>Alphaproteobacteria</taxon>
        <taxon>Rhodobacterales</taxon>
        <taxon>Paracoccaceae</taxon>
        <taxon>Paralimibaculum</taxon>
    </lineage>
</organism>
<accession>A0ABQ6LFW6</accession>
<dbReference type="Gene3D" id="3.40.50.1820">
    <property type="entry name" value="alpha/beta hydrolase"/>
    <property type="match status" value="1"/>
</dbReference>
<dbReference type="InterPro" id="IPR029058">
    <property type="entry name" value="AB_hydrolase_fold"/>
</dbReference>
<evidence type="ECO:0000313" key="5">
    <source>
        <dbReference type="Proteomes" id="UP001239909"/>
    </source>
</evidence>